<dbReference type="InterPro" id="IPR007345">
    <property type="entry name" value="Polysacch_pyruvyl_Trfase"/>
</dbReference>
<evidence type="ECO:0000259" key="1">
    <source>
        <dbReference type="Pfam" id="PF04230"/>
    </source>
</evidence>
<dbReference type="Pfam" id="PF04230">
    <property type="entry name" value="PS_pyruv_trans"/>
    <property type="match status" value="1"/>
</dbReference>
<dbReference type="CAZy" id="GT32">
    <property type="family name" value="Glycosyltransferase Family 32"/>
</dbReference>
<dbReference type="STRING" id="394221.Mmar10_2764"/>
<dbReference type="Pfam" id="PF05704">
    <property type="entry name" value="Caps_synth"/>
    <property type="match status" value="1"/>
</dbReference>
<dbReference type="InterPro" id="IPR051706">
    <property type="entry name" value="Glycosyltransferase_domain"/>
</dbReference>
<keyword evidence="3" id="KW-1185">Reference proteome</keyword>
<organism evidence="2 3">
    <name type="scientific">Maricaulis maris (strain MCS10)</name>
    <name type="common">Caulobacter maris</name>
    <dbReference type="NCBI Taxonomy" id="394221"/>
    <lineage>
        <taxon>Bacteria</taxon>
        <taxon>Pseudomonadati</taxon>
        <taxon>Pseudomonadota</taxon>
        <taxon>Alphaproteobacteria</taxon>
        <taxon>Maricaulales</taxon>
        <taxon>Maricaulaceae</taxon>
        <taxon>Maricaulis</taxon>
    </lineage>
</organism>
<dbReference type="PANTHER" id="PTHR32385">
    <property type="entry name" value="MANNOSYL PHOSPHORYLINOSITOL CERAMIDE SYNTHASE"/>
    <property type="match status" value="1"/>
</dbReference>
<dbReference type="OrthoDB" id="9802881at2"/>
<dbReference type="HOGENOM" id="CLU_364787_0_0_5"/>
<evidence type="ECO:0000313" key="3">
    <source>
        <dbReference type="Proteomes" id="UP000001964"/>
    </source>
</evidence>
<dbReference type="Proteomes" id="UP000001964">
    <property type="component" value="Chromosome"/>
</dbReference>
<proteinExistence type="predicted"/>
<dbReference type="RefSeq" id="WP_011644690.1">
    <property type="nucleotide sequence ID" value="NC_008347.1"/>
</dbReference>
<reference evidence="2 3" key="1">
    <citation type="submission" date="2006-08" db="EMBL/GenBank/DDBJ databases">
        <title>Complete sequence of Maricaulis maris MCS10.</title>
        <authorList>
            <consortium name="US DOE Joint Genome Institute"/>
            <person name="Copeland A."/>
            <person name="Lucas S."/>
            <person name="Lapidus A."/>
            <person name="Barry K."/>
            <person name="Detter J.C."/>
            <person name="Glavina del Rio T."/>
            <person name="Hammon N."/>
            <person name="Israni S."/>
            <person name="Dalin E."/>
            <person name="Tice H."/>
            <person name="Pitluck S."/>
            <person name="Saunders E."/>
            <person name="Brettin T."/>
            <person name="Bruce D."/>
            <person name="Han C."/>
            <person name="Tapia R."/>
            <person name="Gilna P."/>
            <person name="Schmutz J."/>
            <person name="Larimer F."/>
            <person name="Land M."/>
            <person name="Hauser L."/>
            <person name="Kyrpides N."/>
            <person name="Mikhailova N."/>
            <person name="Viollier P."/>
            <person name="Stephens C."/>
            <person name="Richardson P."/>
        </authorList>
    </citation>
    <scope>NUCLEOTIDE SEQUENCE [LARGE SCALE GENOMIC DNA]</scope>
    <source>
        <strain evidence="2 3">MCS10</strain>
    </source>
</reference>
<gene>
    <name evidence="2" type="ordered locus">Mmar10_2764</name>
</gene>
<dbReference type="Gene3D" id="3.90.550.20">
    <property type="match status" value="1"/>
</dbReference>
<dbReference type="eggNOG" id="COG3774">
    <property type="taxonomic scope" value="Bacteria"/>
</dbReference>
<dbReference type="PANTHER" id="PTHR32385:SF22">
    <property type="entry name" value="MANNOSYL PHOSPHORYLINOSITOL CERAMIDE SYNTHASE SUR1"/>
    <property type="match status" value="1"/>
</dbReference>
<sequence length="765" mass="86850">MFAVSRTRRPQMNKTIWMLWLQGRENAPAVVQRCIHSWEVNNPTWTLKLLTADTVSHYIDVTEFVDLQTQTLQAASLSDIIRIMLLHEYGGVWADATTLCNAPLDDWLPEVSGTGFFAFSLSPFPQGDRPLSSWFLAAEAGNSLVGKWAGRVHAYWQNRESSDDYFWFHHQFYELLEQDALALQAWQKVPRLSAAGPHSVQFNFGGLDQDAESVANQIDWSIPLFKLTHRIEPRHLKAGTILTHVLDRCAPDFSTWPPQTDISAVKVNCASYSLSTMNRGDHVQLIAGQSFMKRAGFVIEDLIDRDDEIGSAPGLSDDAQDVPILINGWHKHNATEWPPNRKLKPVFLGFHIRPHQCPNLLSDEAIEYYKAHEPIGCRDRFTQKLLSDRGVECFVSNCLSLSFSRRLPEPGQQTEIFVVSRDERLLDIVPRHLGPTRFINHYSETTSHEENMAETYELLHMYRQRGKLIITTLLHCALPAIAMGIPVIVLYPNNNEAAHKSDAERFSSLSRMIRVHTFDRVDEIDWRGQVVDTSKQKLELVDAFLNLKKRWNNSANSIGPIAPSSSLPVPHTNVWQERRKATTESLSKFYSDTEKWGHASQYHANWNLRADQASKFLPSGKSVFEIGMGAGAFADLVSDRCDYLGSDLSPLSPDALTLDVDKDEFPDRVFDYVVFLGVFEYLANPLSVSTKIGNSTSNIIASYCCRLRAGDAIHTRRRRGWATDFTEVEFLALFYSQGFTLTDKLEFNSTDDFTQSIFHLQRLSF</sequence>
<dbReference type="KEGG" id="mmr:Mmar10_2764"/>
<name>Q0AKZ7_MARMM</name>
<dbReference type="InterPro" id="IPR029063">
    <property type="entry name" value="SAM-dependent_MTases_sf"/>
</dbReference>
<accession>Q0AKZ7</accession>
<dbReference type="SUPFAM" id="SSF53335">
    <property type="entry name" value="S-adenosyl-L-methionine-dependent methyltransferases"/>
    <property type="match status" value="1"/>
</dbReference>
<dbReference type="GO" id="GO:0000030">
    <property type="term" value="F:mannosyltransferase activity"/>
    <property type="evidence" value="ECO:0007669"/>
    <property type="project" value="TreeGrafter"/>
</dbReference>
<dbReference type="SUPFAM" id="SSF53448">
    <property type="entry name" value="Nucleotide-diphospho-sugar transferases"/>
    <property type="match status" value="1"/>
</dbReference>
<dbReference type="Gene3D" id="3.40.50.150">
    <property type="entry name" value="Vaccinia Virus protein VP39"/>
    <property type="match status" value="1"/>
</dbReference>
<dbReference type="InterPro" id="IPR029044">
    <property type="entry name" value="Nucleotide-diphossugar_trans"/>
</dbReference>
<dbReference type="GO" id="GO:0016020">
    <property type="term" value="C:membrane"/>
    <property type="evidence" value="ECO:0007669"/>
    <property type="project" value="GOC"/>
</dbReference>
<dbReference type="EMBL" id="CP000449">
    <property type="protein sequence ID" value="ABI67046.1"/>
    <property type="molecule type" value="Genomic_DNA"/>
</dbReference>
<feature type="domain" description="Polysaccharide pyruvyl transferase" evidence="1">
    <location>
        <begin position="278"/>
        <end position="493"/>
    </location>
</feature>
<dbReference type="AlphaFoldDB" id="Q0AKZ7"/>
<protein>
    <recommendedName>
        <fullName evidence="1">Polysaccharide pyruvyl transferase domain-containing protein</fullName>
    </recommendedName>
</protein>
<dbReference type="GO" id="GO:0051999">
    <property type="term" value="P:mannosyl-inositol phosphorylceramide biosynthetic process"/>
    <property type="evidence" value="ECO:0007669"/>
    <property type="project" value="TreeGrafter"/>
</dbReference>
<dbReference type="InterPro" id="IPR008441">
    <property type="entry name" value="AfumC-like_glycosyl_Trfase"/>
</dbReference>
<evidence type="ECO:0000313" key="2">
    <source>
        <dbReference type="EMBL" id="ABI67046.1"/>
    </source>
</evidence>